<reference evidence="1" key="2">
    <citation type="journal article" date="2022" name="Microbiol. Resour. Announc.">
        <title>Metagenome Sequencing to Explore Phylogenomics of Terrestrial Cyanobacteria.</title>
        <authorList>
            <person name="Ward R.D."/>
            <person name="Stajich J.E."/>
            <person name="Johansen J.R."/>
            <person name="Huntemann M."/>
            <person name="Clum A."/>
            <person name="Foster B."/>
            <person name="Foster B."/>
            <person name="Roux S."/>
            <person name="Palaniappan K."/>
            <person name="Varghese N."/>
            <person name="Mukherjee S."/>
            <person name="Reddy T.B.K."/>
            <person name="Daum C."/>
            <person name="Copeland A."/>
            <person name="Chen I.A."/>
            <person name="Ivanova N.N."/>
            <person name="Kyrpides N.C."/>
            <person name="Shapiro N."/>
            <person name="Eloe-Fadrosh E.A."/>
            <person name="Pietrasiak N."/>
        </authorList>
    </citation>
    <scope>NUCLEOTIDE SEQUENCE</scope>
    <source>
        <strain evidence="1">UHER 2000/2452</strain>
    </source>
</reference>
<protein>
    <recommendedName>
        <fullName evidence="3">Cellulose-binding protein</fullName>
    </recommendedName>
</protein>
<evidence type="ECO:0000313" key="1">
    <source>
        <dbReference type="EMBL" id="MBW4659660.1"/>
    </source>
</evidence>
<evidence type="ECO:0000313" key="2">
    <source>
        <dbReference type="Proteomes" id="UP000757435"/>
    </source>
</evidence>
<accession>A0A951UMM2</accession>
<name>A0A951UMM2_9CYAN</name>
<dbReference type="EMBL" id="JAHHHD010000013">
    <property type="protein sequence ID" value="MBW4659660.1"/>
    <property type="molecule type" value="Genomic_DNA"/>
</dbReference>
<dbReference type="Proteomes" id="UP000757435">
    <property type="component" value="Unassembled WGS sequence"/>
</dbReference>
<evidence type="ECO:0008006" key="3">
    <source>
        <dbReference type="Google" id="ProtNLM"/>
    </source>
</evidence>
<dbReference type="PROSITE" id="PS51257">
    <property type="entry name" value="PROKAR_LIPOPROTEIN"/>
    <property type="match status" value="1"/>
</dbReference>
<comment type="caution">
    <text evidence="1">The sequence shown here is derived from an EMBL/GenBank/DDBJ whole genome shotgun (WGS) entry which is preliminary data.</text>
</comment>
<organism evidence="1 2">
    <name type="scientific">Drouetiella hepatica Uher 2000/2452</name>
    <dbReference type="NCBI Taxonomy" id="904376"/>
    <lineage>
        <taxon>Bacteria</taxon>
        <taxon>Bacillati</taxon>
        <taxon>Cyanobacteriota</taxon>
        <taxon>Cyanophyceae</taxon>
        <taxon>Oculatellales</taxon>
        <taxon>Oculatellaceae</taxon>
        <taxon>Drouetiella</taxon>
    </lineage>
</organism>
<reference evidence="1" key="1">
    <citation type="submission" date="2021-05" db="EMBL/GenBank/DDBJ databases">
        <authorList>
            <person name="Pietrasiak N."/>
            <person name="Ward R."/>
            <person name="Stajich J.E."/>
            <person name="Kurbessoian T."/>
        </authorList>
    </citation>
    <scope>NUCLEOTIDE SEQUENCE</scope>
    <source>
        <strain evidence="1">UHER 2000/2452</strain>
    </source>
</reference>
<dbReference type="AlphaFoldDB" id="A0A951UMM2"/>
<proteinExistence type="predicted"/>
<sequence length="581" mass="65230">MALRFFGLHDRKLFSRTITWLATLGLTLYLSIACSGLAQPEVQPGTQPEAGYQLGNGLALGTNLNGIADWSTEVPFLDLFKSARTWIPQCGYGEPGCSNSWDTGEFAKLDLDRQGWVKSLPKPEDAPEYTRVRTIMFGSSGKYPQGQYVVLYEGEGTIEYVFDARKNEAASKPGRDVIDVNLANDGDGIHLIITATDPRKTGNYIRNIRVVPIAYENTYKTEIFNPTFIQKTQKFSALRFMDWMNTNASEQSKWSDRPKVEDASYAFGKGVPLEIMLELANRLGADPWFNMPHKATDDYMRKFAAVVKAKLDPKLKVYVELSNEVWNWTFPQAHYALEQGKARWGQDKGDAFAQWYGMRSAQMADIWKQVFGSSAGQDRLIAVFGTQTAWQGLETTILDCSYWVAEGNTPCYQHGNAYAITGYFSGNLGSPATAQQVESWLGEPDGGFGQALKRLNEKGEWGDSVQDTIGGFVYHAKVAQARRLKFVAYEAGQHIAGAQGVENNAKLTQFFIDLNRRPEMKSLYTRLLNGWKESGGSLLMHFSDISEPSKWGSWGSLEYVEQQNSPKYDALMDFIRQNRLR</sequence>
<gene>
    <name evidence="1" type="ORF">KME15_13370</name>
</gene>